<keyword evidence="5 7" id="KW-0411">Iron-sulfur</keyword>
<comment type="function">
    <text evidence="7">Converts 2C-methyl-D-erythritol 2,4-cyclodiphosphate (ME-2,4cPP) into 1-hydroxy-2-methyl-2-(E)-butenyl 4-diphosphate.</text>
</comment>
<feature type="binding site" evidence="7">
    <location>
        <position position="264"/>
    </location>
    <ligand>
        <name>[4Fe-4S] cluster</name>
        <dbReference type="ChEBI" id="CHEBI:49883"/>
    </ligand>
</feature>
<keyword evidence="2 7" id="KW-0479">Metal-binding</keyword>
<dbReference type="SUPFAM" id="SSF51717">
    <property type="entry name" value="Dihydropteroate synthetase-like"/>
    <property type="match status" value="1"/>
</dbReference>
<dbReference type="GO" id="GO:0046429">
    <property type="term" value="F:4-hydroxy-3-methylbut-2-en-1-yl diphosphate synthase activity (ferredoxin)"/>
    <property type="evidence" value="ECO:0007669"/>
    <property type="project" value="UniProtKB-UniRule"/>
</dbReference>
<dbReference type="Pfam" id="PF04551">
    <property type="entry name" value="GcpE"/>
    <property type="match status" value="1"/>
</dbReference>
<proteinExistence type="inferred from homology"/>
<evidence type="ECO:0000256" key="2">
    <source>
        <dbReference type="ARBA" id="ARBA00022723"/>
    </source>
</evidence>
<dbReference type="AlphaFoldDB" id="A0A136Q2T4"/>
<dbReference type="Gene3D" id="3.30.413.10">
    <property type="entry name" value="Sulfite Reductase Hemoprotein, domain 1"/>
    <property type="match status" value="1"/>
</dbReference>
<evidence type="ECO:0000313" key="10">
    <source>
        <dbReference type="EMBL" id="KXK64998.1"/>
    </source>
</evidence>
<dbReference type="FunFam" id="3.30.413.10:FF:000005">
    <property type="entry name" value="4-hydroxy-3-methylbut-2-en-1-yl diphosphate synthase (flavodoxin)"/>
    <property type="match status" value="1"/>
</dbReference>
<dbReference type="InterPro" id="IPR016425">
    <property type="entry name" value="IspG_bac"/>
</dbReference>
<dbReference type="FunFam" id="3.20.20.20:FF:000001">
    <property type="entry name" value="4-hydroxy-3-methylbut-2-en-1-yl diphosphate synthase (flavodoxin)"/>
    <property type="match status" value="1"/>
</dbReference>
<organism evidence="10 11">
    <name type="scientific">Christensenella minuta</name>
    <dbReference type="NCBI Taxonomy" id="626937"/>
    <lineage>
        <taxon>Bacteria</taxon>
        <taxon>Bacillati</taxon>
        <taxon>Bacillota</taxon>
        <taxon>Clostridia</taxon>
        <taxon>Christensenellales</taxon>
        <taxon>Christensenellaceae</taxon>
        <taxon>Christensenella</taxon>
    </lineage>
</organism>
<keyword evidence="6 7" id="KW-0414">Isoprene biosynthesis</keyword>
<evidence type="ECO:0000256" key="1">
    <source>
        <dbReference type="ARBA" id="ARBA00022485"/>
    </source>
</evidence>
<dbReference type="GO" id="GO:0051539">
    <property type="term" value="F:4 iron, 4 sulfur cluster binding"/>
    <property type="evidence" value="ECO:0007669"/>
    <property type="project" value="UniProtKB-UniRule"/>
</dbReference>
<comment type="pathway">
    <text evidence="7">Isoprenoid biosynthesis; isopentenyl diphosphate biosynthesis via DXP pathway; isopentenyl diphosphate from 1-deoxy-D-xylulose 5-phosphate: step 5/6.</text>
</comment>
<comment type="catalytic activity">
    <reaction evidence="7">
        <text>(2E)-4-hydroxy-3-methylbut-2-enyl diphosphate + oxidized [flavodoxin] + H2O + 2 H(+) = 2-C-methyl-D-erythritol 2,4-cyclic diphosphate + reduced [flavodoxin]</text>
        <dbReference type="Rhea" id="RHEA:43604"/>
        <dbReference type="Rhea" id="RHEA-COMP:10622"/>
        <dbReference type="Rhea" id="RHEA-COMP:10623"/>
        <dbReference type="ChEBI" id="CHEBI:15377"/>
        <dbReference type="ChEBI" id="CHEBI:15378"/>
        <dbReference type="ChEBI" id="CHEBI:57618"/>
        <dbReference type="ChEBI" id="CHEBI:58210"/>
        <dbReference type="ChEBI" id="CHEBI:58483"/>
        <dbReference type="ChEBI" id="CHEBI:128753"/>
        <dbReference type="EC" id="1.17.7.3"/>
    </reaction>
</comment>
<dbReference type="GO" id="GO:0016114">
    <property type="term" value="P:terpenoid biosynthetic process"/>
    <property type="evidence" value="ECO:0007669"/>
    <property type="project" value="InterPro"/>
</dbReference>
<dbReference type="STRING" id="626937.HMPREF3293_02247"/>
<accession>A0A136Q2T4</accession>
<dbReference type="InterPro" id="IPR011005">
    <property type="entry name" value="Dihydropteroate_synth-like_sf"/>
</dbReference>
<dbReference type="InterPro" id="IPR045854">
    <property type="entry name" value="NO2/SO3_Rdtase_4Fe4S_sf"/>
</dbReference>
<dbReference type="EC" id="1.17.7.3" evidence="7"/>
<dbReference type="InterPro" id="IPR004588">
    <property type="entry name" value="IspG_bac-typ"/>
</dbReference>
<dbReference type="PATRIC" id="fig|626937.4.peg.2214"/>
<gene>
    <name evidence="7" type="primary">ispG</name>
    <name evidence="10" type="ORF">HMPREF3293_02247</name>
</gene>
<keyword evidence="1 7" id="KW-0004">4Fe-4S</keyword>
<dbReference type="NCBIfam" id="NF001540">
    <property type="entry name" value="PRK00366.1"/>
    <property type="match status" value="1"/>
</dbReference>
<evidence type="ECO:0000256" key="7">
    <source>
        <dbReference type="HAMAP-Rule" id="MF_00159"/>
    </source>
</evidence>
<reference evidence="10 11" key="1">
    <citation type="submission" date="2016-02" db="EMBL/GenBank/DDBJ databases">
        <authorList>
            <person name="Wen L."/>
            <person name="He K."/>
            <person name="Yang H."/>
        </authorList>
    </citation>
    <scope>NUCLEOTIDE SEQUENCE [LARGE SCALE GENOMIC DNA]</scope>
    <source>
        <strain evidence="10 11">DSM 22607</strain>
    </source>
</reference>
<feature type="domain" description="IspG C-terminal" evidence="9">
    <location>
        <begin position="257"/>
        <end position="343"/>
    </location>
</feature>
<dbReference type="Proteomes" id="UP000070366">
    <property type="component" value="Unassembled WGS sequence"/>
</dbReference>
<dbReference type="Gene3D" id="3.20.20.20">
    <property type="entry name" value="Dihydropteroate synthase-like"/>
    <property type="match status" value="1"/>
</dbReference>
<comment type="similarity">
    <text evidence="7">Belongs to the IspG family.</text>
</comment>
<dbReference type="GO" id="GO:0005506">
    <property type="term" value="F:iron ion binding"/>
    <property type="evidence" value="ECO:0007669"/>
    <property type="project" value="InterPro"/>
</dbReference>
<dbReference type="EMBL" id="LSZW01000063">
    <property type="protein sequence ID" value="KXK64998.1"/>
    <property type="molecule type" value="Genomic_DNA"/>
</dbReference>
<evidence type="ECO:0000256" key="4">
    <source>
        <dbReference type="ARBA" id="ARBA00023004"/>
    </source>
</evidence>
<protein>
    <recommendedName>
        <fullName evidence="7">4-hydroxy-3-methylbut-2-en-1-yl diphosphate synthase (flavodoxin)</fullName>
        <ecNumber evidence="7">1.17.7.3</ecNumber>
    </recommendedName>
    <alternativeName>
        <fullName evidence="7">1-hydroxy-2-methyl-2-(E)-butenyl 4-diphosphate synthase</fullName>
    </alternativeName>
</protein>
<dbReference type="PANTHER" id="PTHR30454:SF0">
    <property type="entry name" value="4-HYDROXY-3-METHYLBUT-2-EN-1-YL DIPHOSPHATE SYNTHASE (FERREDOXIN), CHLOROPLASTIC"/>
    <property type="match status" value="1"/>
</dbReference>
<dbReference type="Pfam" id="PF26540">
    <property type="entry name" value="GcpE_C"/>
    <property type="match status" value="1"/>
</dbReference>
<dbReference type="GO" id="GO:0141197">
    <property type="term" value="F:4-hydroxy-3-methylbut-2-enyl-diphosphate synthase activity (flavodoxin)"/>
    <property type="evidence" value="ECO:0007669"/>
    <property type="project" value="UniProtKB-EC"/>
</dbReference>
<dbReference type="UniPathway" id="UPA00056">
    <property type="reaction ID" value="UER00096"/>
</dbReference>
<evidence type="ECO:0000256" key="3">
    <source>
        <dbReference type="ARBA" id="ARBA00023002"/>
    </source>
</evidence>
<evidence type="ECO:0000259" key="9">
    <source>
        <dbReference type="Pfam" id="PF26540"/>
    </source>
</evidence>
<evidence type="ECO:0000256" key="6">
    <source>
        <dbReference type="ARBA" id="ARBA00023229"/>
    </source>
</evidence>
<keyword evidence="4 7" id="KW-0408">Iron</keyword>
<sequence length="354" mass="37703">MKTKEVKIGNVVIGGGRPILIQSMTNTDTKDVRGTVAQIRALEEAGCEIIRCAVPDAESAAALKKIKDSISIPLVADIHFDAQAAIAAIENGADKIRINPGNIGGKEKIAAVVNAAKAAHIPIRVGANAGSLSRDILQKHDGPTAGALIESVLENIRTLERMKFDDIVVSIKSSNVSVCVEAYREIAKLVDYPLHLGVTEAGTYHMAVIKSAIAMGALILDGIGDTLRVSVTGDPVQEVYAARDILKSCGARKSGVEIISCPTCGRCTIDIEKIADSIERFTQNIKMPLKIAVMGCAVNGPGEAREADIGIAGGRGEGLLFAHGEIIKKVDEFDILPELRRMILELAKERNEER</sequence>
<dbReference type="SUPFAM" id="SSF56014">
    <property type="entry name" value="Nitrite and sulphite reductase 4Fe-4S domain-like"/>
    <property type="match status" value="1"/>
</dbReference>
<keyword evidence="3 7" id="KW-0560">Oxidoreductase</keyword>
<dbReference type="NCBIfam" id="TIGR00612">
    <property type="entry name" value="ispG_gcpE"/>
    <property type="match status" value="1"/>
</dbReference>
<dbReference type="InterPro" id="IPR058578">
    <property type="entry name" value="IspG_TIM"/>
</dbReference>
<keyword evidence="11" id="KW-1185">Reference proteome</keyword>
<feature type="binding site" evidence="7">
    <location>
        <position position="303"/>
    </location>
    <ligand>
        <name>[4Fe-4S] cluster</name>
        <dbReference type="ChEBI" id="CHEBI:49883"/>
    </ligand>
</feature>
<dbReference type="PANTHER" id="PTHR30454">
    <property type="entry name" value="4-HYDROXY-3-METHYLBUT-2-EN-1-YL DIPHOSPHATE SYNTHASE"/>
    <property type="match status" value="1"/>
</dbReference>
<evidence type="ECO:0000259" key="8">
    <source>
        <dbReference type="Pfam" id="PF04551"/>
    </source>
</evidence>
<evidence type="ECO:0000313" key="11">
    <source>
        <dbReference type="Proteomes" id="UP000070366"/>
    </source>
</evidence>
<dbReference type="HAMAP" id="MF_00159">
    <property type="entry name" value="IspG"/>
    <property type="match status" value="1"/>
</dbReference>
<dbReference type="InterPro" id="IPR058579">
    <property type="entry name" value="IspG_C"/>
</dbReference>
<feature type="domain" description="IspG TIM-barrel" evidence="8">
    <location>
        <begin position="3"/>
        <end position="242"/>
    </location>
</feature>
<comment type="cofactor">
    <cofactor evidence="7">
        <name>[4Fe-4S] cluster</name>
        <dbReference type="ChEBI" id="CHEBI:49883"/>
    </cofactor>
    <text evidence="7">Binds 1 [4Fe-4S] cluster.</text>
</comment>
<dbReference type="PIRSF" id="PIRSF004640">
    <property type="entry name" value="IspG"/>
    <property type="match status" value="1"/>
</dbReference>
<comment type="caution">
    <text evidence="10">The sequence shown here is derived from an EMBL/GenBank/DDBJ whole genome shotgun (WGS) entry which is preliminary data.</text>
</comment>
<feature type="binding site" evidence="7">
    <location>
        <position position="296"/>
    </location>
    <ligand>
        <name>[4Fe-4S] cluster</name>
        <dbReference type="ChEBI" id="CHEBI:49883"/>
    </ligand>
</feature>
<dbReference type="GO" id="GO:0019288">
    <property type="term" value="P:isopentenyl diphosphate biosynthetic process, methylerythritol 4-phosphate pathway"/>
    <property type="evidence" value="ECO:0007669"/>
    <property type="project" value="UniProtKB-UniRule"/>
</dbReference>
<name>A0A136Q2T4_9FIRM</name>
<feature type="binding site" evidence="7">
    <location>
        <position position="261"/>
    </location>
    <ligand>
        <name>[4Fe-4S] cluster</name>
        <dbReference type="ChEBI" id="CHEBI:49883"/>
    </ligand>
</feature>
<evidence type="ECO:0000256" key="5">
    <source>
        <dbReference type="ARBA" id="ARBA00023014"/>
    </source>
</evidence>